<dbReference type="OMA" id="PFPMIQQ"/>
<feature type="transmembrane region" description="Helical" evidence="2">
    <location>
        <begin position="362"/>
        <end position="381"/>
    </location>
</feature>
<reference evidence="4 5" key="1">
    <citation type="journal article" date="2011" name="Nat. Genet.">
        <title>The genome of the mesopolyploid crop species Brassica rapa.</title>
        <authorList>
            <consortium name="Brassica rapa Genome Sequencing Project Consortium"/>
            <person name="Wang X."/>
            <person name="Wang H."/>
            <person name="Wang J."/>
            <person name="Sun R."/>
            <person name="Wu J."/>
            <person name="Liu S."/>
            <person name="Bai Y."/>
            <person name="Mun J.H."/>
            <person name="Bancroft I."/>
            <person name="Cheng F."/>
            <person name="Huang S."/>
            <person name="Li X."/>
            <person name="Hua W."/>
            <person name="Wang J."/>
            <person name="Wang X."/>
            <person name="Freeling M."/>
            <person name="Pires J.C."/>
            <person name="Paterson A.H."/>
            <person name="Chalhoub B."/>
            <person name="Wang B."/>
            <person name="Hayward A."/>
            <person name="Sharpe A.G."/>
            <person name="Park B.S."/>
            <person name="Weisshaar B."/>
            <person name="Liu B."/>
            <person name="Li B."/>
            <person name="Liu B."/>
            <person name="Tong C."/>
            <person name="Song C."/>
            <person name="Duran C."/>
            <person name="Peng C."/>
            <person name="Geng C."/>
            <person name="Koh C."/>
            <person name="Lin C."/>
            <person name="Edwards D."/>
            <person name="Mu D."/>
            <person name="Shen D."/>
            <person name="Soumpourou E."/>
            <person name="Li F."/>
            <person name="Fraser F."/>
            <person name="Conant G."/>
            <person name="Lassalle G."/>
            <person name="King G.J."/>
            <person name="Bonnema G."/>
            <person name="Tang H."/>
            <person name="Wang H."/>
            <person name="Belcram H."/>
            <person name="Zhou H."/>
            <person name="Hirakawa H."/>
            <person name="Abe H."/>
            <person name="Guo H."/>
            <person name="Wang H."/>
            <person name="Jin H."/>
            <person name="Parkin I.A."/>
            <person name="Batley J."/>
            <person name="Kim J.S."/>
            <person name="Just J."/>
            <person name="Li J."/>
            <person name="Xu J."/>
            <person name="Deng J."/>
            <person name="Kim J.A."/>
            <person name="Li J."/>
            <person name="Yu J."/>
            <person name="Meng J."/>
            <person name="Wang J."/>
            <person name="Min J."/>
            <person name="Poulain J."/>
            <person name="Wang J."/>
            <person name="Hatakeyama K."/>
            <person name="Wu K."/>
            <person name="Wang L."/>
            <person name="Fang L."/>
            <person name="Trick M."/>
            <person name="Links M.G."/>
            <person name="Zhao M."/>
            <person name="Jin M."/>
            <person name="Ramchiary N."/>
            <person name="Drou N."/>
            <person name="Berkman P.J."/>
            <person name="Cai Q."/>
            <person name="Huang Q."/>
            <person name="Li R."/>
            <person name="Tabata S."/>
            <person name="Cheng S."/>
            <person name="Zhang S."/>
            <person name="Zhang S."/>
            <person name="Huang S."/>
            <person name="Sato S."/>
            <person name="Sun S."/>
            <person name="Kwon S.J."/>
            <person name="Choi S.R."/>
            <person name="Lee T.H."/>
            <person name="Fan W."/>
            <person name="Zhao X."/>
            <person name="Tan X."/>
            <person name="Xu X."/>
            <person name="Wang Y."/>
            <person name="Qiu Y."/>
            <person name="Yin Y."/>
            <person name="Li Y."/>
            <person name="Du Y."/>
            <person name="Liao Y."/>
            <person name="Lim Y."/>
            <person name="Narusaka Y."/>
            <person name="Wang Y."/>
            <person name="Wang Z."/>
            <person name="Li Z."/>
            <person name="Wang Z."/>
            <person name="Xiong Z."/>
            <person name="Zhang Z."/>
        </authorList>
    </citation>
    <scope>NUCLEOTIDE SEQUENCE [LARGE SCALE GENOMIC DNA]</scope>
    <source>
        <strain evidence="4 5">cv. Chiifu-401-42</strain>
    </source>
</reference>
<dbReference type="Proteomes" id="UP000011750">
    <property type="component" value="Chromosome A04"/>
</dbReference>
<evidence type="ECO:0000256" key="3">
    <source>
        <dbReference type="SAM" id="SignalP"/>
    </source>
</evidence>
<reference evidence="4" key="3">
    <citation type="submission" date="2023-03" db="UniProtKB">
        <authorList>
            <consortium name="EnsemblPlants"/>
        </authorList>
    </citation>
    <scope>IDENTIFICATION</scope>
    <source>
        <strain evidence="4">cv. Chiifu-401-42</strain>
    </source>
</reference>
<feature type="transmembrane region" description="Helical" evidence="2">
    <location>
        <begin position="337"/>
        <end position="356"/>
    </location>
</feature>
<name>M4ENH4_BRACM</name>
<evidence type="ECO:0000313" key="5">
    <source>
        <dbReference type="Proteomes" id="UP000011750"/>
    </source>
</evidence>
<feature type="compositionally biased region" description="Low complexity" evidence="1">
    <location>
        <begin position="49"/>
        <end position="62"/>
    </location>
</feature>
<sequence>MIFRIIILVFIALGSHGRVCSSHQPPTNQSNPNPSFPVNEMGSELLGHSTPPSQSNQTSSSPAYPTQPEHPLNPILPFMVRVPPPPSHLTQQEQNTHSPMHSTLPGQNYLNPQFPMRVPPFPAHPPPPGWSNNQSHSPQSPSPPPPLDDTISILVYQRASQSSDPPSQRNQTVPFPMIQQFFHWSDPPSQNNLTLPFTMFQQFFHWSDLLSQRNLTLPCPMIQQRFQWSDPPSQSIQTLLFQMFQLFFQSAAHSLPPTSPSIRISASPGPLPREFHAMDRLSLCVLTYFLAVGPSYTSTWSQRPNLSTSIHIQCFLNQAAFSLFLLANAVFPRTRPVLAFVLDRLSVFLIVISAYLANMPMFPPHFAIIMFLVVAIVYIFARFRSNTGR</sequence>
<feature type="chain" id="PRO_5004052512" description="PGG domain-containing protein" evidence="3">
    <location>
        <begin position="18"/>
        <end position="389"/>
    </location>
</feature>
<feature type="compositionally biased region" description="Pro residues" evidence="1">
    <location>
        <begin position="117"/>
        <end position="129"/>
    </location>
</feature>
<feature type="transmembrane region" description="Helical" evidence="2">
    <location>
        <begin position="310"/>
        <end position="330"/>
    </location>
</feature>
<keyword evidence="3" id="KW-0732">Signal</keyword>
<evidence type="ECO:0000313" key="4">
    <source>
        <dbReference type="EnsemblPlants" id="Bra030344.1-P"/>
    </source>
</evidence>
<keyword evidence="2" id="KW-1133">Transmembrane helix</keyword>
<evidence type="ECO:0008006" key="6">
    <source>
        <dbReference type="Google" id="ProtNLM"/>
    </source>
</evidence>
<feature type="compositionally biased region" description="Low complexity" evidence="1">
    <location>
        <begin position="21"/>
        <end position="33"/>
    </location>
</feature>
<feature type="signal peptide" evidence="3">
    <location>
        <begin position="1"/>
        <end position="17"/>
    </location>
</feature>
<dbReference type="EnsemblPlants" id="Bra030344.1">
    <property type="protein sequence ID" value="Bra030344.1-P"/>
    <property type="gene ID" value="Bra030344"/>
</dbReference>
<dbReference type="HOGENOM" id="CLU_059819_0_0_1"/>
<keyword evidence="5" id="KW-1185">Reference proteome</keyword>
<accession>M4ENH4</accession>
<reference evidence="4 5" key="2">
    <citation type="journal article" date="2018" name="Hortic Res">
        <title>Improved Brassica rapa reference genome by single-molecule sequencing and chromosome conformation capture technologies.</title>
        <authorList>
            <person name="Zhang L."/>
            <person name="Cai X."/>
            <person name="Wu J."/>
            <person name="Liu M."/>
            <person name="Grob S."/>
            <person name="Cheng F."/>
            <person name="Liang J."/>
            <person name="Cai C."/>
            <person name="Liu Z."/>
            <person name="Liu B."/>
            <person name="Wang F."/>
            <person name="Li S."/>
            <person name="Liu F."/>
            <person name="Li X."/>
            <person name="Cheng L."/>
            <person name="Yang W."/>
            <person name="Li M.H."/>
            <person name="Grossniklaus U."/>
            <person name="Zheng H."/>
            <person name="Wang X."/>
        </authorList>
    </citation>
    <scope>NUCLEOTIDE SEQUENCE [LARGE SCALE GENOMIC DNA]</scope>
    <source>
        <strain evidence="4 5">cv. Chiifu-401-42</strain>
    </source>
</reference>
<keyword evidence="2" id="KW-0812">Transmembrane</keyword>
<feature type="region of interest" description="Disordered" evidence="1">
    <location>
        <begin position="19"/>
        <end position="150"/>
    </location>
</feature>
<evidence type="ECO:0000256" key="1">
    <source>
        <dbReference type="SAM" id="MobiDB-lite"/>
    </source>
</evidence>
<feature type="compositionally biased region" description="Polar residues" evidence="1">
    <location>
        <begin position="88"/>
        <end position="111"/>
    </location>
</feature>
<organism evidence="4 5">
    <name type="scientific">Brassica campestris</name>
    <name type="common">Field mustard</name>
    <dbReference type="NCBI Taxonomy" id="3711"/>
    <lineage>
        <taxon>Eukaryota</taxon>
        <taxon>Viridiplantae</taxon>
        <taxon>Streptophyta</taxon>
        <taxon>Embryophyta</taxon>
        <taxon>Tracheophyta</taxon>
        <taxon>Spermatophyta</taxon>
        <taxon>Magnoliopsida</taxon>
        <taxon>eudicotyledons</taxon>
        <taxon>Gunneridae</taxon>
        <taxon>Pentapetalae</taxon>
        <taxon>rosids</taxon>
        <taxon>malvids</taxon>
        <taxon>Brassicales</taxon>
        <taxon>Brassicaceae</taxon>
        <taxon>Brassiceae</taxon>
        <taxon>Brassica</taxon>
    </lineage>
</organism>
<dbReference type="Gramene" id="Bra030344.1">
    <property type="protein sequence ID" value="Bra030344.1-P"/>
    <property type="gene ID" value="Bra030344"/>
</dbReference>
<proteinExistence type="predicted"/>
<dbReference type="AlphaFoldDB" id="M4ENH4"/>
<dbReference type="InParanoid" id="M4ENH4"/>
<evidence type="ECO:0000256" key="2">
    <source>
        <dbReference type="SAM" id="Phobius"/>
    </source>
</evidence>
<keyword evidence="2" id="KW-0472">Membrane</keyword>
<protein>
    <recommendedName>
        <fullName evidence="6">PGG domain-containing protein</fullName>
    </recommendedName>
</protein>